<feature type="chain" id="PRO_5045800995" description="DUF2946 domain-containing protein" evidence="1">
    <location>
        <begin position="26"/>
        <end position="111"/>
    </location>
</feature>
<organism evidence="2 3">
    <name type="scientific">Novosphingobium cyanobacteriorum</name>
    <dbReference type="NCBI Taxonomy" id="3024215"/>
    <lineage>
        <taxon>Bacteria</taxon>
        <taxon>Pseudomonadati</taxon>
        <taxon>Pseudomonadota</taxon>
        <taxon>Alphaproteobacteria</taxon>
        <taxon>Sphingomonadales</taxon>
        <taxon>Sphingomonadaceae</taxon>
        <taxon>Novosphingobium</taxon>
    </lineage>
</organism>
<sequence>MRGALLPFLVLFAVLFGEAHSPALAHGVQEHHGTMAVIGHAAAEIAEERHEQRAPESGQETLQHHHCPVAMAAGMGMGSDLLLARRELLSPGKARVLASYALAPPVEPPLA</sequence>
<dbReference type="Proteomes" id="UP001222770">
    <property type="component" value="Unassembled WGS sequence"/>
</dbReference>
<evidence type="ECO:0008006" key="4">
    <source>
        <dbReference type="Google" id="ProtNLM"/>
    </source>
</evidence>
<comment type="caution">
    <text evidence="2">The sequence shown here is derived from an EMBL/GenBank/DDBJ whole genome shotgun (WGS) entry which is preliminary data.</text>
</comment>
<feature type="signal peptide" evidence="1">
    <location>
        <begin position="1"/>
        <end position="25"/>
    </location>
</feature>
<evidence type="ECO:0000256" key="1">
    <source>
        <dbReference type="SAM" id="SignalP"/>
    </source>
</evidence>
<dbReference type="EMBL" id="JAROCY010000028">
    <property type="protein sequence ID" value="MDF8335451.1"/>
    <property type="molecule type" value="Genomic_DNA"/>
</dbReference>
<accession>A0ABT6CNH4</accession>
<protein>
    <recommendedName>
        <fullName evidence="4">DUF2946 domain-containing protein</fullName>
    </recommendedName>
</protein>
<keyword evidence="1" id="KW-0732">Signal</keyword>
<gene>
    <name evidence="2" type="ORF">POM99_19775</name>
</gene>
<name>A0ABT6CNH4_9SPHN</name>
<reference evidence="2 3" key="1">
    <citation type="submission" date="2023-03" db="EMBL/GenBank/DDBJ databases">
        <title>Novosphingobium cyanobacteriorum sp. nov., isolated from a eutrophic reservoir during the Microcystis bloom period.</title>
        <authorList>
            <person name="Kang M."/>
            <person name="Le V."/>
            <person name="Ko S.-R."/>
            <person name="Lee S.-A."/>
            <person name="Ahn C.-Y."/>
        </authorList>
    </citation>
    <scope>NUCLEOTIDE SEQUENCE [LARGE SCALE GENOMIC DNA]</scope>
    <source>
        <strain evidence="2 3">HBC54</strain>
    </source>
</reference>
<proteinExistence type="predicted"/>
<keyword evidence="3" id="KW-1185">Reference proteome</keyword>
<dbReference type="RefSeq" id="WP_277280414.1">
    <property type="nucleotide sequence ID" value="NZ_JAROCY010000028.1"/>
</dbReference>
<evidence type="ECO:0000313" key="2">
    <source>
        <dbReference type="EMBL" id="MDF8335451.1"/>
    </source>
</evidence>
<evidence type="ECO:0000313" key="3">
    <source>
        <dbReference type="Proteomes" id="UP001222770"/>
    </source>
</evidence>